<gene>
    <name evidence="1" type="ORF">LCGC14_2210840</name>
</gene>
<reference evidence="1" key="1">
    <citation type="journal article" date="2015" name="Nature">
        <title>Complex archaea that bridge the gap between prokaryotes and eukaryotes.</title>
        <authorList>
            <person name="Spang A."/>
            <person name="Saw J.H."/>
            <person name="Jorgensen S.L."/>
            <person name="Zaremba-Niedzwiedzka K."/>
            <person name="Martijn J."/>
            <person name="Lind A.E."/>
            <person name="van Eijk R."/>
            <person name="Schleper C."/>
            <person name="Guy L."/>
            <person name="Ettema T.J."/>
        </authorList>
    </citation>
    <scope>NUCLEOTIDE SEQUENCE</scope>
</reference>
<comment type="caution">
    <text evidence="1">The sequence shown here is derived from an EMBL/GenBank/DDBJ whole genome shotgun (WGS) entry which is preliminary data.</text>
</comment>
<proteinExistence type="predicted"/>
<sequence length="52" mass="6303">MKRVVNPIKEMERLARREKPKPTVYFFGAKGLKLFNDAWKEEMKRRNLIIKP</sequence>
<accession>A0A0F9DE10</accession>
<dbReference type="EMBL" id="LAZR01029335">
    <property type="protein sequence ID" value="KKL59889.1"/>
    <property type="molecule type" value="Genomic_DNA"/>
</dbReference>
<dbReference type="AlphaFoldDB" id="A0A0F9DE10"/>
<protein>
    <submittedName>
        <fullName evidence="1">Uncharacterized protein</fullName>
    </submittedName>
</protein>
<name>A0A0F9DE10_9ZZZZ</name>
<organism evidence="1">
    <name type="scientific">marine sediment metagenome</name>
    <dbReference type="NCBI Taxonomy" id="412755"/>
    <lineage>
        <taxon>unclassified sequences</taxon>
        <taxon>metagenomes</taxon>
        <taxon>ecological metagenomes</taxon>
    </lineage>
</organism>
<evidence type="ECO:0000313" key="1">
    <source>
        <dbReference type="EMBL" id="KKL59889.1"/>
    </source>
</evidence>